<evidence type="ECO:0000256" key="1">
    <source>
        <dbReference type="SAM" id="MobiDB-lite"/>
    </source>
</evidence>
<feature type="region of interest" description="Disordered" evidence="1">
    <location>
        <begin position="140"/>
        <end position="179"/>
    </location>
</feature>
<protein>
    <submittedName>
        <fullName evidence="2">Uncharacterized protein</fullName>
    </submittedName>
</protein>
<dbReference type="AlphaFoldDB" id="A0A7Z7J0F4"/>
<proteinExistence type="predicted"/>
<reference evidence="2 3" key="1">
    <citation type="submission" date="2017-10" db="EMBL/GenBank/DDBJ databases">
        <authorList>
            <person name="Regsiter A."/>
            <person name="William W."/>
        </authorList>
    </citation>
    <scope>NUCLEOTIDE SEQUENCE [LARGE SCALE GENOMIC DNA]</scope>
    <source>
        <strain evidence="2 3">CFBP6991</strain>
    </source>
</reference>
<organism evidence="2 3">
    <name type="scientific">Xanthomonas campestris pv. phaseoli</name>
    <dbReference type="NCBI Taxonomy" id="317013"/>
    <lineage>
        <taxon>Bacteria</taxon>
        <taxon>Pseudomonadati</taxon>
        <taxon>Pseudomonadota</taxon>
        <taxon>Gammaproteobacteria</taxon>
        <taxon>Lysobacterales</taxon>
        <taxon>Lysobacteraceae</taxon>
        <taxon>Xanthomonas</taxon>
    </lineage>
</organism>
<dbReference type="RefSeq" id="WP_099866579.1">
    <property type="nucleotide sequence ID" value="NZ_OCZC01000056.1"/>
</dbReference>
<comment type="caution">
    <text evidence="2">The sequence shown here is derived from an EMBL/GenBank/DDBJ whole genome shotgun (WGS) entry which is preliminary data.</text>
</comment>
<sequence length="604" mass="65502">MAEQVDNPLSREASLKLATELERIGARLDASDSPRLSAEDREQLVSLAEDALASRSLYALGDDPVVQAVNDMPEAHQLAAMGVARALARHDAADAENPFQSARLAQVYSRERQYTAYLAERQERDGWPHRASAAELKAENKAMAEEAAQRGEIPSDDSIREPVYEADPGAGREASSARDPELVFQTTGSFIELEVVGANVPDDHMEFLLEHNAIVYGRNQDGLVVSVMTDMDFETPIATAITAAPYAPDLFVGHRGTGEVVLIEGAQLHDVVRSERFDAVKHIEHLEAACAHTLKSMDAEARQLAAELQEGGGISQTQAVTLVAHLRENGITFDADSSQWVVRSDAPGLSEALEDAGVQVAIRVAEGKGMAQEQNHDLVVHIESTGNAAFKDAGVGIELARLIEVAATKVREAGDNELDAPLFDLNGNRVGRVALVPEDETKQLQPKVGEAVAVVYASERDGMADTLARVADSIRSGAHAVSASEAHFEYNAPTLQNDHGIDMSKAFGEGRVFMADGIEDGAYRFVVTDYSFEPGYHQGEGDGWLVNALGEPASGYEDSPDTIREVNLRELRRDEKEALQKVIDRTWSLDDLERHLDGDEPELG</sequence>
<dbReference type="EMBL" id="OCZC01000056">
    <property type="protein sequence ID" value="SOO23689.1"/>
    <property type="molecule type" value="Genomic_DNA"/>
</dbReference>
<feature type="compositionally biased region" description="Basic and acidic residues" evidence="1">
    <location>
        <begin position="140"/>
        <end position="149"/>
    </location>
</feature>
<name>A0A7Z7J0F4_XANCH</name>
<dbReference type="Proteomes" id="UP000234345">
    <property type="component" value="Unassembled WGS sequence"/>
</dbReference>
<evidence type="ECO:0000313" key="2">
    <source>
        <dbReference type="EMBL" id="SOO23689.1"/>
    </source>
</evidence>
<accession>A0A7Z7J0F4</accession>
<gene>
    <name evidence="2" type="ORF">XFF6991_30009</name>
</gene>
<evidence type="ECO:0000313" key="3">
    <source>
        <dbReference type="Proteomes" id="UP000234345"/>
    </source>
</evidence>